<feature type="non-terminal residue" evidence="2">
    <location>
        <position position="36"/>
    </location>
</feature>
<keyword evidence="1" id="KW-0812">Transmembrane</keyword>
<sequence>MRAEACIADDTSRNKSPERILRIVFMGPIVVVIAFS</sequence>
<keyword evidence="1" id="KW-1133">Transmembrane helix</keyword>
<keyword evidence="3" id="KW-1185">Reference proteome</keyword>
<proteinExistence type="predicted"/>
<evidence type="ECO:0000313" key="2">
    <source>
        <dbReference type="EMBL" id="GFT99933.1"/>
    </source>
</evidence>
<dbReference type="AlphaFoldDB" id="A0A8X6UB23"/>
<gene>
    <name evidence="2" type="ORF">NPIL_360571</name>
</gene>
<keyword evidence="1" id="KW-0472">Membrane</keyword>
<protein>
    <submittedName>
        <fullName evidence="2">Uncharacterized protein</fullName>
    </submittedName>
</protein>
<dbReference type="EMBL" id="BMAW01076113">
    <property type="protein sequence ID" value="GFT99933.1"/>
    <property type="molecule type" value="Genomic_DNA"/>
</dbReference>
<evidence type="ECO:0000313" key="3">
    <source>
        <dbReference type="Proteomes" id="UP000887013"/>
    </source>
</evidence>
<organism evidence="2 3">
    <name type="scientific">Nephila pilipes</name>
    <name type="common">Giant wood spider</name>
    <name type="synonym">Nephila maculata</name>
    <dbReference type="NCBI Taxonomy" id="299642"/>
    <lineage>
        <taxon>Eukaryota</taxon>
        <taxon>Metazoa</taxon>
        <taxon>Ecdysozoa</taxon>
        <taxon>Arthropoda</taxon>
        <taxon>Chelicerata</taxon>
        <taxon>Arachnida</taxon>
        <taxon>Araneae</taxon>
        <taxon>Araneomorphae</taxon>
        <taxon>Entelegynae</taxon>
        <taxon>Araneoidea</taxon>
        <taxon>Nephilidae</taxon>
        <taxon>Nephila</taxon>
    </lineage>
</organism>
<name>A0A8X6UB23_NEPPI</name>
<dbReference type="Proteomes" id="UP000887013">
    <property type="component" value="Unassembled WGS sequence"/>
</dbReference>
<feature type="transmembrane region" description="Helical" evidence="1">
    <location>
        <begin position="20"/>
        <end position="35"/>
    </location>
</feature>
<comment type="caution">
    <text evidence="2">The sequence shown here is derived from an EMBL/GenBank/DDBJ whole genome shotgun (WGS) entry which is preliminary data.</text>
</comment>
<evidence type="ECO:0000256" key="1">
    <source>
        <dbReference type="SAM" id="Phobius"/>
    </source>
</evidence>
<accession>A0A8X6UB23</accession>
<reference evidence="2" key="1">
    <citation type="submission" date="2020-08" db="EMBL/GenBank/DDBJ databases">
        <title>Multicomponent nature underlies the extraordinary mechanical properties of spider dragline silk.</title>
        <authorList>
            <person name="Kono N."/>
            <person name="Nakamura H."/>
            <person name="Mori M."/>
            <person name="Yoshida Y."/>
            <person name="Ohtoshi R."/>
            <person name="Malay A.D."/>
            <person name="Moran D.A.P."/>
            <person name="Tomita M."/>
            <person name="Numata K."/>
            <person name="Arakawa K."/>
        </authorList>
    </citation>
    <scope>NUCLEOTIDE SEQUENCE</scope>
</reference>
<dbReference type="OrthoDB" id="10548031at2759"/>